<reference evidence="3" key="1">
    <citation type="submission" date="2011-05" db="EMBL/GenBank/DDBJ databases">
        <authorList>
            <person name="Richards S.R."/>
            <person name="Qu J."/>
            <person name="Jiang H."/>
            <person name="Jhangiani S.N."/>
            <person name="Agravi P."/>
            <person name="Goodspeed R."/>
            <person name="Gross S."/>
            <person name="Mandapat C."/>
            <person name="Jackson L."/>
            <person name="Mathew T."/>
            <person name="Pu L."/>
            <person name="Thornton R."/>
            <person name="Saada N."/>
            <person name="Wilczek-Boney K.B."/>
            <person name="Lee S."/>
            <person name="Kovar C."/>
            <person name="Wu Y."/>
            <person name="Scherer S.E."/>
            <person name="Worley K.C."/>
            <person name="Muzny D.M."/>
            <person name="Gibbs R."/>
        </authorList>
    </citation>
    <scope>NUCLEOTIDE SEQUENCE</scope>
    <source>
        <strain evidence="3">Brora</strain>
    </source>
</reference>
<reference evidence="2" key="2">
    <citation type="submission" date="2015-02" db="UniProtKB">
        <authorList>
            <consortium name="EnsemblMetazoa"/>
        </authorList>
    </citation>
    <scope>IDENTIFICATION</scope>
</reference>
<dbReference type="HOGENOM" id="CLU_2561184_0_0_1"/>
<dbReference type="EMBL" id="JH431979">
    <property type="status" value="NOT_ANNOTATED_CDS"/>
    <property type="molecule type" value="Genomic_DNA"/>
</dbReference>
<protein>
    <submittedName>
        <fullName evidence="2">Uncharacterized protein</fullName>
    </submittedName>
</protein>
<dbReference type="AlphaFoldDB" id="T1J9X1"/>
<evidence type="ECO:0000313" key="2">
    <source>
        <dbReference type="EnsemblMetazoa" id="SMAR010522-PA"/>
    </source>
</evidence>
<dbReference type="Proteomes" id="UP000014500">
    <property type="component" value="Unassembled WGS sequence"/>
</dbReference>
<evidence type="ECO:0000313" key="3">
    <source>
        <dbReference type="Proteomes" id="UP000014500"/>
    </source>
</evidence>
<keyword evidence="3" id="KW-1185">Reference proteome</keyword>
<accession>T1J9X1</accession>
<organism evidence="2 3">
    <name type="scientific">Strigamia maritima</name>
    <name type="common">European centipede</name>
    <name type="synonym">Geophilus maritimus</name>
    <dbReference type="NCBI Taxonomy" id="126957"/>
    <lineage>
        <taxon>Eukaryota</taxon>
        <taxon>Metazoa</taxon>
        <taxon>Ecdysozoa</taxon>
        <taxon>Arthropoda</taxon>
        <taxon>Myriapoda</taxon>
        <taxon>Chilopoda</taxon>
        <taxon>Pleurostigmophora</taxon>
        <taxon>Geophilomorpha</taxon>
        <taxon>Linotaeniidae</taxon>
        <taxon>Strigamia</taxon>
    </lineage>
</organism>
<feature type="region of interest" description="Disordered" evidence="1">
    <location>
        <begin position="40"/>
        <end position="82"/>
    </location>
</feature>
<evidence type="ECO:0000256" key="1">
    <source>
        <dbReference type="SAM" id="MobiDB-lite"/>
    </source>
</evidence>
<dbReference type="EnsemblMetazoa" id="SMAR010522-RA">
    <property type="protein sequence ID" value="SMAR010522-PA"/>
    <property type="gene ID" value="SMAR010522"/>
</dbReference>
<proteinExistence type="predicted"/>
<sequence length="82" mass="9534">MKRGVHVDVDHYIITHFLFSSYENSTQRILKSRKKLSLSPFPNPKNLREKSIRGIHVPQGPTEEQPDPLPIIEAEESAYKHR</sequence>
<name>T1J9X1_STRMM</name>